<dbReference type="KEGG" id="vg:10323337"/>
<name>E5DRR2_9CAUD</name>
<accession>E5DRR2</accession>
<dbReference type="Proteomes" id="UP000008727">
    <property type="component" value="Segment"/>
</dbReference>
<sequence length="89" mass="10711">MNYRFIKIDNNFVLLLGYKGGIQMIRKLRDGIVSDNIYEFIRLISQYLDDGFIVIVYDLEENRFIKINEEKIDIFLIFIISCKMMVYEL</sequence>
<dbReference type="RefSeq" id="YP_004300915.1">
    <property type="nucleotide sequence ID" value="NC_015251.1"/>
</dbReference>
<keyword evidence="2" id="KW-1185">Reference proteome</keyword>
<evidence type="ECO:0000313" key="1">
    <source>
        <dbReference type="EMBL" id="ADQ53086.1"/>
    </source>
</evidence>
<reference evidence="1 2" key="1">
    <citation type="journal article" date="2010" name="Virol. J.">
        <title>Genomes of the T4-related bacteriophages as windows on microbial genome evolution.</title>
        <authorList>
            <person name="Petrov V.M."/>
            <person name="Ratnayaka S."/>
            <person name="Nolan J.M."/>
            <person name="Miller E.S."/>
            <person name="Karam J.D."/>
        </authorList>
    </citation>
    <scope>NUCLEOTIDE SEQUENCE [LARGE SCALE GENOMIC DNA]</scope>
</reference>
<proteinExistence type="predicted"/>
<evidence type="ECO:0000313" key="2">
    <source>
        <dbReference type="Proteomes" id="UP000008727"/>
    </source>
</evidence>
<gene>
    <name evidence="1" type="ORF">65p076</name>
</gene>
<dbReference type="EMBL" id="GU459069">
    <property type="protein sequence ID" value="ADQ53086.1"/>
    <property type="molecule type" value="Genomic_DNA"/>
</dbReference>
<organism evidence="1 2">
    <name type="scientific">Aeromonas phage 65</name>
    <dbReference type="NCBI Taxonomy" id="2919549"/>
    <lineage>
        <taxon>Viruses</taxon>
        <taxon>Duplodnaviria</taxon>
        <taxon>Heunggongvirae</taxon>
        <taxon>Uroviricota</taxon>
        <taxon>Caudoviricetes</taxon>
        <taxon>Pantevenvirales</taxon>
        <taxon>Straboviridae</taxon>
        <taxon>Emmerichvirinae</taxon>
        <taxon>Ishigurovirus</taxon>
        <taxon>Ishigurovirus osborne</taxon>
    </lineage>
</organism>
<protein>
    <submittedName>
        <fullName evidence="1">Uncharacterized protein</fullName>
    </submittedName>
</protein>